<evidence type="ECO:0000313" key="6">
    <source>
        <dbReference type="EMBL" id="KYN41082.1"/>
    </source>
</evidence>
<dbReference type="InterPro" id="IPR003599">
    <property type="entry name" value="Ig_sub"/>
</dbReference>
<dbReference type="InterPro" id="IPR013783">
    <property type="entry name" value="Ig-like_fold"/>
</dbReference>
<dbReference type="CDD" id="cd00063">
    <property type="entry name" value="FN3"/>
    <property type="match status" value="1"/>
</dbReference>
<dbReference type="Proteomes" id="UP000078541">
    <property type="component" value="Unassembled WGS sequence"/>
</dbReference>
<dbReference type="SUPFAM" id="SSF49265">
    <property type="entry name" value="Fibronectin type III"/>
    <property type="match status" value="1"/>
</dbReference>
<evidence type="ECO:0000256" key="1">
    <source>
        <dbReference type="ARBA" id="ARBA00022737"/>
    </source>
</evidence>
<evidence type="ECO:0000256" key="2">
    <source>
        <dbReference type="SAM" id="MobiDB-lite"/>
    </source>
</evidence>
<dbReference type="PROSITE" id="PS50835">
    <property type="entry name" value="IG_LIKE"/>
    <property type="match status" value="1"/>
</dbReference>
<evidence type="ECO:0000256" key="3">
    <source>
        <dbReference type="SAM" id="Phobius"/>
    </source>
</evidence>
<feature type="transmembrane region" description="Helical" evidence="3">
    <location>
        <begin position="223"/>
        <end position="247"/>
    </location>
</feature>
<dbReference type="EMBL" id="KQ981490">
    <property type="protein sequence ID" value="KYN41082.1"/>
    <property type="molecule type" value="Genomic_DNA"/>
</dbReference>
<dbReference type="Gene3D" id="2.60.40.10">
    <property type="entry name" value="Immunoglobulins"/>
    <property type="match status" value="2"/>
</dbReference>
<feature type="region of interest" description="Disordered" evidence="2">
    <location>
        <begin position="285"/>
        <end position="307"/>
    </location>
</feature>
<accession>A0A195FLE3</accession>
<name>A0A195FLE3_9HYME</name>
<keyword evidence="3" id="KW-0472">Membrane</keyword>
<dbReference type="PANTHER" id="PTHR13817">
    <property type="entry name" value="TITIN"/>
    <property type="match status" value="1"/>
</dbReference>
<evidence type="ECO:0000259" key="4">
    <source>
        <dbReference type="PROSITE" id="PS50835"/>
    </source>
</evidence>
<dbReference type="InterPro" id="IPR050964">
    <property type="entry name" value="Striated_Muscle_Regulatory"/>
</dbReference>
<keyword evidence="3" id="KW-0812">Transmembrane</keyword>
<protein>
    <submittedName>
        <fullName evidence="6">Down syndrome cell adhesion molecule-like protein 1</fullName>
    </submittedName>
</protein>
<dbReference type="PROSITE" id="PS50853">
    <property type="entry name" value="FN3"/>
    <property type="match status" value="1"/>
</dbReference>
<feature type="compositionally biased region" description="Polar residues" evidence="2">
    <location>
        <begin position="286"/>
        <end position="307"/>
    </location>
</feature>
<dbReference type="InterPro" id="IPR036179">
    <property type="entry name" value="Ig-like_dom_sf"/>
</dbReference>
<keyword evidence="3" id="KW-1133">Transmembrane helix</keyword>
<dbReference type="SMART" id="SM00060">
    <property type="entry name" value="FN3"/>
    <property type="match status" value="1"/>
</dbReference>
<evidence type="ECO:0000313" key="7">
    <source>
        <dbReference type="Proteomes" id="UP000078541"/>
    </source>
</evidence>
<keyword evidence="7" id="KW-1185">Reference proteome</keyword>
<dbReference type="Pfam" id="PF07679">
    <property type="entry name" value="I-set"/>
    <property type="match status" value="1"/>
</dbReference>
<dbReference type="GO" id="GO:0009653">
    <property type="term" value="P:anatomical structure morphogenesis"/>
    <property type="evidence" value="ECO:0007669"/>
    <property type="project" value="UniProtKB-ARBA"/>
</dbReference>
<dbReference type="InterPro" id="IPR007110">
    <property type="entry name" value="Ig-like_dom"/>
</dbReference>
<keyword evidence="1" id="KW-0677">Repeat</keyword>
<sequence>MICEFAGWQEALAVVPMRYIAVDVGKDLKLACAEESDLSHYEESNVMWIREGREDRQVERLKIEPNGVLELLNVSVDDAGNYSCTLDDTVKAKINVEVKTPPPALHNVWVKPSTILANILWEVTGTGGYPIIDFTAEYRLKPVAGEEPEEWKPIIPTHIPPNSRQIDVYHLVPNTTYSFRVWATNQLGKGEIVEVEGHTHYSVEELELARHLLAGVENFDTRVWVAAVGIVMGTLMILGLGTCYLLYRECKAPSQLEEQEVIELVPNIILNPGFFDERTEHVPQDENFNNQTTTRLNNNSVVQPRRL</sequence>
<feature type="domain" description="Ig-like" evidence="4">
    <location>
        <begin position="10"/>
        <end position="95"/>
    </location>
</feature>
<gene>
    <name evidence="6" type="ORF">ALC56_04232</name>
</gene>
<dbReference type="SUPFAM" id="SSF48726">
    <property type="entry name" value="Immunoglobulin"/>
    <property type="match status" value="1"/>
</dbReference>
<reference evidence="6 7" key="1">
    <citation type="submission" date="2016-03" db="EMBL/GenBank/DDBJ databases">
        <title>Trachymyrmex septentrionalis WGS genome.</title>
        <authorList>
            <person name="Nygaard S."/>
            <person name="Hu H."/>
            <person name="Boomsma J."/>
            <person name="Zhang G."/>
        </authorList>
    </citation>
    <scope>NUCLEOTIDE SEQUENCE [LARGE SCALE GENOMIC DNA]</scope>
    <source>
        <strain evidence="6">Tsep2-gDNA-1</strain>
        <tissue evidence="6">Whole body</tissue>
    </source>
</reference>
<dbReference type="PANTHER" id="PTHR13817:SF166">
    <property type="entry name" value="NEURONAL IGCAM-RELATED"/>
    <property type="match status" value="1"/>
</dbReference>
<organism evidence="6 7">
    <name type="scientific">Trachymyrmex septentrionalis</name>
    <dbReference type="NCBI Taxonomy" id="34720"/>
    <lineage>
        <taxon>Eukaryota</taxon>
        <taxon>Metazoa</taxon>
        <taxon>Ecdysozoa</taxon>
        <taxon>Arthropoda</taxon>
        <taxon>Hexapoda</taxon>
        <taxon>Insecta</taxon>
        <taxon>Pterygota</taxon>
        <taxon>Neoptera</taxon>
        <taxon>Endopterygota</taxon>
        <taxon>Hymenoptera</taxon>
        <taxon>Apocrita</taxon>
        <taxon>Aculeata</taxon>
        <taxon>Formicoidea</taxon>
        <taxon>Formicidae</taxon>
        <taxon>Myrmicinae</taxon>
        <taxon>Trachymyrmex</taxon>
    </lineage>
</organism>
<dbReference type="InterPro" id="IPR036116">
    <property type="entry name" value="FN3_sf"/>
</dbReference>
<dbReference type="InterPro" id="IPR013098">
    <property type="entry name" value="Ig_I-set"/>
</dbReference>
<proteinExistence type="predicted"/>
<dbReference type="GO" id="GO:0030154">
    <property type="term" value="P:cell differentiation"/>
    <property type="evidence" value="ECO:0007669"/>
    <property type="project" value="UniProtKB-ARBA"/>
</dbReference>
<dbReference type="SMART" id="SM00409">
    <property type="entry name" value="IG"/>
    <property type="match status" value="1"/>
</dbReference>
<feature type="domain" description="Fibronectin type-III" evidence="5">
    <location>
        <begin position="101"/>
        <end position="205"/>
    </location>
</feature>
<dbReference type="AlphaFoldDB" id="A0A195FLE3"/>
<dbReference type="InterPro" id="IPR003961">
    <property type="entry name" value="FN3_dom"/>
</dbReference>
<evidence type="ECO:0000259" key="5">
    <source>
        <dbReference type="PROSITE" id="PS50853"/>
    </source>
</evidence>